<organism evidence="2">
    <name type="scientific">Steinernema carpocapsae</name>
    <name type="common">Entomopathogenic nematode</name>
    <dbReference type="NCBI Taxonomy" id="34508"/>
    <lineage>
        <taxon>Eukaryota</taxon>
        <taxon>Metazoa</taxon>
        <taxon>Ecdysozoa</taxon>
        <taxon>Nematoda</taxon>
        <taxon>Chromadorea</taxon>
        <taxon>Rhabditida</taxon>
        <taxon>Tylenchina</taxon>
        <taxon>Panagrolaimomorpha</taxon>
        <taxon>Strongyloidoidea</taxon>
        <taxon>Steinernematidae</taxon>
        <taxon>Steinernema</taxon>
    </lineage>
</organism>
<protein>
    <submittedName>
        <fullName evidence="2">Uncharacterized protein</fullName>
    </submittedName>
</protein>
<dbReference type="AlphaFoldDB" id="A0A4U5P7U2"/>
<feature type="compositionally biased region" description="Low complexity" evidence="1">
    <location>
        <begin position="47"/>
        <end position="56"/>
    </location>
</feature>
<gene>
    <name evidence="2" type="ORF">L596_007001</name>
</gene>
<reference evidence="2" key="3">
    <citation type="journal article" date="2019" name="G3 (Bethesda)">
        <title>Hybrid Assembly of the Genome of the Entomopathogenic Nematode Steinernema carpocapsae Identifies the X-Chromosome.</title>
        <authorList>
            <person name="Serra L."/>
            <person name="Macchietto M."/>
            <person name="Macias-Munoz A."/>
            <person name="McGill C.J."/>
            <person name="Rodriguez I.M."/>
            <person name="Rodriguez B."/>
            <person name="Murad R."/>
            <person name="Mortazavi A."/>
        </authorList>
    </citation>
    <scope>NUCLEOTIDE SEQUENCE</scope>
    <source>
        <strain evidence="2">ALL</strain>
    </source>
</reference>
<dbReference type="OrthoDB" id="6435638at2759"/>
<feature type="compositionally biased region" description="Polar residues" evidence="1">
    <location>
        <begin position="28"/>
        <end position="38"/>
    </location>
</feature>
<proteinExistence type="predicted"/>
<evidence type="ECO:0000313" key="2">
    <source>
        <dbReference type="EMBL" id="TKR92322.1"/>
    </source>
</evidence>
<reference evidence="2" key="1">
    <citation type="submission" date="2013-11" db="EMBL/GenBank/DDBJ databases">
        <authorList>
            <person name="Sternberg P."/>
            <person name="Dillman A."/>
            <person name="Macchietto M."/>
        </authorList>
    </citation>
    <scope>NUCLEOTIDE SEQUENCE</scope>
    <source>
        <strain evidence="2">ALL</strain>
    </source>
</reference>
<dbReference type="EMBL" id="AZBU02000002">
    <property type="protein sequence ID" value="TKR92322.1"/>
    <property type="molecule type" value="Genomic_DNA"/>
</dbReference>
<sequence>MAMRKRSMSNGTISTDDQRRLIRERIMSNGSLIINGQGQPAPRRTSKQMSLQSSKSLDIDKPPRTGSLPPAPKSRPSIMNSYKPSLTILSELEKKPKKQPS</sequence>
<reference evidence="2" key="2">
    <citation type="journal article" date="2015" name="Genome Biol.">
        <title>Comparative genomics of Steinernema reveals deeply conserved gene regulatory networks.</title>
        <authorList>
            <person name="Dillman A.R."/>
            <person name="Macchietto M."/>
            <person name="Porter C.F."/>
            <person name="Rogers A."/>
            <person name="Williams B."/>
            <person name="Antoshechkin I."/>
            <person name="Lee M.M."/>
            <person name="Goodwin Z."/>
            <person name="Lu X."/>
            <person name="Lewis E.E."/>
            <person name="Goodrich-Blair H."/>
            <person name="Stock S.P."/>
            <person name="Adams B.J."/>
            <person name="Sternberg P.W."/>
            <person name="Mortazavi A."/>
        </authorList>
    </citation>
    <scope>NUCLEOTIDE SEQUENCE [LARGE SCALE GENOMIC DNA]</scope>
    <source>
        <strain evidence="2">ALL</strain>
    </source>
</reference>
<feature type="region of interest" description="Disordered" evidence="1">
    <location>
        <begin position="28"/>
        <end position="101"/>
    </location>
</feature>
<comment type="caution">
    <text evidence="2">The sequence shown here is derived from an EMBL/GenBank/DDBJ whole genome shotgun (WGS) entry which is preliminary data.</text>
</comment>
<evidence type="ECO:0000256" key="1">
    <source>
        <dbReference type="SAM" id="MobiDB-lite"/>
    </source>
</evidence>
<name>A0A4U5P7U2_STECR</name>
<feature type="compositionally biased region" description="Polar residues" evidence="1">
    <location>
        <begin position="77"/>
        <end position="88"/>
    </location>
</feature>
<accession>A0A4U5P7U2</accession>